<dbReference type="STRING" id="334253.SAMN04487943_1201"/>
<name>A0A1I4R3H7_9BACI</name>
<keyword evidence="7" id="KW-0472">Membrane</keyword>
<keyword evidence="7" id="KW-0812">Transmembrane</keyword>
<keyword evidence="6" id="KW-0572">Peptidoglycan-anchor</keyword>
<feature type="domain" description="Gram-positive cocci surface proteins LPxTG" evidence="8">
    <location>
        <begin position="658"/>
        <end position="691"/>
    </location>
</feature>
<evidence type="ECO:0000256" key="5">
    <source>
        <dbReference type="ARBA" id="ARBA00022729"/>
    </source>
</evidence>
<dbReference type="NCBIfam" id="TIGR01167">
    <property type="entry name" value="LPXTG_anchor"/>
    <property type="match status" value="1"/>
</dbReference>
<dbReference type="SUPFAM" id="SSF49478">
    <property type="entry name" value="Cna protein B-type domain"/>
    <property type="match status" value="7"/>
</dbReference>
<feature type="transmembrane region" description="Helical" evidence="7">
    <location>
        <begin position="665"/>
        <end position="686"/>
    </location>
</feature>
<comment type="similarity">
    <text evidence="2">Belongs to the serine-aspartate repeat-containing protein (SDr) family.</text>
</comment>
<protein>
    <submittedName>
        <fullName evidence="9">LPXTG-motif cell wall anchor domain-containing protein</fullName>
    </submittedName>
</protein>
<dbReference type="EMBL" id="FOTR01000020">
    <property type="protein sequence ID" value="SFM46516.1"/>
    <property type="molecule type" value="Genomic_DNA"/>
</dbReference>
<reference evidence="10" key="1">
    <citation type="submission" date="2016-10" db="EMBL/GenBank/DDBJ databases">
        <authorList>
            <person name="Varghese N."/>
            <person name="Submissions S."/>
        </authorList>
    </citation>
    <scope>NUCLEOTIDE SEQUENCE [LARGE SCALE GENOMIC DNA]</scope>
    <source>
        <strain evidence="10">CGMCC 1.4250</strain>
    </source>
</reference>
<organism evidence="9 10">
    <name type="scientific">Gracilibacillus orientalis</name>
    <dbReference type="NCBI Taxonomy" id="334253"/>
    <lineage>
        <taxon>Bacteria</taxon>
        <taxon>Bacillati</taxon>
        <taxon>Bacillota</taxon>
        <taxon>Bacilli</taxon>
        <taxon>Bacillales</taxon>
        <taxon>Bacillaceae</taxon>
        <taxon>Gracilibacillus</taxon>
    </lineage>
</organism>
<keyword evidence="4" id="KW-0964">Secreted</keyword>
<accession>A0A1I4R3H7</accession>
<dbReference type="PANTHER" id="PTHR36108:SF13">
    <property type="entry name" value="COLOSSIN-B-RELATED"/>
    <property type="match status" value="1"/>
</dbReference>
<dbReference type="InterPro" id="IPR013783">
    <property type="entry name" value="Ig-like_fold"/>
</dbReference>
<dbReference type="AlphaFoldDB" id="A0A1I4R3H7"/>
<evidence type="ECO:0000259" key="8">
    <source>
        <dbReference type="PROSITE" id="PS50847"/>
    </source>
</evidence>
<evidence type="ECO:0000256" key="1">
    <source>
        <dbReference type="ARBA" id="ARBA00004168"/>
    </source>
</evidence>
<dbReference type="RefSeq" id="WP_139220298.1">
    <property type="nucleotide sequence ID" value="NZ_FOTR01000020.1"/>
</dbReference>
<comment type="subcellular location">
    <subcellularLocation>
        <location evidence="1">Secreted</location>
        <location evidence="1">Cell wall</location>
        <topology evidence="1">Peptidoglycan-anchor</topology>
    </subcellularLocation>
</comment>
<evidence type="ECO:0000313" key="9">
    <source>
        <dbReference type="EMBL" id="SFM46516.1"/>
    </source>
</evidence>
<evidence type="ECO:0000313" key="10">
    <source>
        <dbReference type="Proteomes" id="UP000198565"/>
    </source>
</evidence>
<evidence type="ECO:0000256" key="4">
    <source>
        <dbReference type="ARBA" id="ARBA00022525"/>
    </source>
</evidence>
<dbReference type="InterPro" id="IPR041033">
    <property type="entry name" value="SpaA_PFL_dom_1"/>
</dbReference>
<keyword evidence="5" id="KW-0732">Signal</keyword>
<dbReference type="Pfam" id="PF17802">
    <property type="entry name" value="SpaA"/>
    <property type="match status" value="7"/>
</dbReference>
<dbReference type="Pfam" id="PF00746">
    <property type="entry name" value="Gram_pos_anchor"/>
    <property type="match status" value="1"/>
</dbReference>
<keyword evidence="10" id="KW-1185">Reference proteome</keyword>
<sequence length="691" mass="75622">LTKEGEDGELLEGVVFELQDAEENTMQEGLETNADGKLLIDDLTPGSYQLVETATIPGYEMDTTPISFDIGLGQTEVTEVSFENPLSTGSVELTKVGEEGDTLEGAVFTLVDEEGEELETGLTTNEEGILVVEDLKPGNYAFIETEAPFGYQLDATPIEFEIAFDQQEMLSMEMENSLTTGSVELTKTGEDGNNLEGVVFELQDADGEMLREDLVTDENGILIIEDLKPGNYQLVETETIAGYELDSSPIPFEIEVGQTEVTEISFDNPLSTGAVELTKVDEVGESLEGAVFDLMDESGNILQTGLTTNENGKLKIADLQPGNYQLVETSAPFGYTLDNKPILFEIDFNQQAPLTVNAENERTTSSVELTKVDDETGQTLADVVYQISQDGEVIKENLVTDENGQIFVDGLKPGTYQFIETEAADGYTLDPTPIEFTIDLGQSETLALSTDNSIIKGDFVLTKVDFDNAELPLAGVMFELQDADGNTIREGLQTAENGKLIIDDLRPGQYQLVETGPLPGYQAHPPVSFTIGKGQLEAKQITITNKQDRSGVELIKLDRDNEDKVLQGAEFMLQDEEGNIVAQGLTTDQDGKLIVDGLKPGVYSFIETKAPEGYILQESPIEFTIELGQSERTKVTAYNQKEQVSNDSDDVNQEESNLPSTATNMFNYALFGGLLVIGGIFVLMFYRRRKQ</sequence>
<evidence type="ECO:0000256" key="6">
    <source>
        <dbReference type="ARBA" id="ARBA00023088"/>
    </source>
</evidence>
<evidence type="ECO:0000256" key="7">
    <source>
        <dbReference type="SAM" id="Phobius"/>
    </source>
</evidence>
<proteinExistence type="inferred from homology"/>
<dbReference type="InterPro" id="IPR019931">
    <property type="entry name" value="LPXTG_anchor"/>
</dbReference>
<keyword evidence="3" id="KW-0134">Cell wall</keyword>
<gene>
    <name evidence="9" type="ORF">SAMN04487943_1201</name>
</gene>
<dbReference type="Gene3D" id="2.60.40.10">
    <property type="entry name" value="Immunoglobulins"/>
    <property type="match status" value="7"/>
</dbReference>
<evidence type="ECO:0000256" key="2">
    <source>
        <dbReference type="ARBA" id="ARBA00007257"/>
    </source>
</evidence>
<feature type="non-terminal residue" evidence="9">
    <location>
        <position position="1"/>
    </location>
</feature>
<dbReference type="OrthoDB" id="2056845at2"/>
<keyword evidence="7" id="KW-1133">Transmembrane helix</keyword>
<evidence type="ECO:0000256" key="3">
    <source>
        <dbReference type="ARBA" id="ARBA00022512"/>
    </source>
</evidence>
<dbReference type="PANTHER" id="PTHR36108">
    <property type="entry name" value="COLOSSIN-B-RELATED"/>
    <property type="match status" value="1"/>
</dbReference>
<dbReference type="Proteomes" id="UP000198565">
    <property type="component" value="Unassembled WGS sequence"/>
</dbReference>
<dbReference type="PROSITE" id="PS50847">
    <property type="entry name" value="GRAM_POS_ANCHORING"/>
    <property type="match status" value="1"/>
</dbReference>